<dbReference type="Proteomes" id="UP001317742">
    <property type="component" value="Chromosome"/>
</dbReference>
<evidence type="ECO:0008006" key="3">
    <source>
        <dbReference type="Google" id="ProtNLM"/>
    </source>
</evidence>
<reference evidence="1 2" key="1">
    <citation type="submission" date="2022-08" db="EMBL/GenBank/DDBJ databases">
        <title>Genome Sequence of the sulphate-reducing bacterium, Pseudodesulfovibrio sp. SYK.</title>
        <authorList>
            <person name="Kondo R."/>
            <person name="Kataoka T."/>
        </authorList>
    </citation>
    <scope>NUCLEOTIDE SEQUENCE [LARGE SCALE GENOMIC DNA]</scope>
    <source>
        <strain evidence="1 2">SYK</strain>
    </source>
</reference>
<dbReference type="InterPro" id="IPR038765">
    <property type="entry name" value="Papain-like_cys_pep_sf"/>
</dbReference>
<name>A0ABM8AZE0_9BACT</name>
<dbReference type="RefSeq" id="WP_281762772.1">
    <property type="nucleotide sequence ID" value="NZ_AP026709.1"/>
</dbReference>
<evidence type="ECO:0000313" key="2">
    <source>
        <dbReference type="Proteomes" id="UP001317742"/>
    </source>
</evidence>
<dbReference type="Gene3D" id="3.90.1720.10">
    <property type="entry name" value="endopeptidase domain like (from Nostoc punctiforme)"/>
    <property type="match status" value="1"/>
</dbReference>
<gene>
    <name evidence="1" type="ORF">SYK_12580</name>
</gene>
<evidence type="ECO:0000313" key="1">
    <source>
        <dbReference type="EMBL" id="BDQ36898.1"/>
    </source>
</evidence>
<proteinExistence type="predicted"/>
<sequence length="220" mass="24819">MGLIQSTYAEVRELMKPGDVVAFSGKGHFSEIIKWATWAPVSHVGVILQTKVMADSTDRYFNQIIESTSLNGFNGVNVSRLSDRVNSYKGDIWWLPLESEMSVEAGEKFYDFLFDQAQKRICYDMPQAVKSAVDALDQLPFGLHGPGYNREDFSKFFCSELVAAGLEKAGVVGTVNASEVTPIDLCRWKIFKSEYHQIKVDKDLKSIKRYNSLDPAQWDV</sequence>
<accession>A0ABM8AZE0</accession>
<keyword evidence="2" id="KW-1185">Reference proteome</keyword>
<organism evidence="1 2">
    <name type="scientific">Pseudodesulfovibrio nedwellii</name>
    <dbReference type="NCBI Taxonomy" id="2973072"/>
    <lineage>
        <taxon>Bacteria</taxon>
        <taxon>Pseudomonadati</taxon>
        <taxon>Thermodesulfobacteriota</taxon>
        <taxon>Desulfovibrionia</taxon>
        <taxon>Desulfovibrionales</taxon>
        <taxon>Desulfovibrionaceae</taxon>
    </lineage>
</organism>
<dbReference type="SUPFAM" id="SSF54001">
    <property type="entry name" value="Cysteine proteinases"/>
    <property type="match status" value="1"/>
</dbReference>
<dbReference type="EMBL" id="AP026709">
    <property type="protein sequence ID" value="BDQ36898.1"/>
    <property type="molecule type" value="Genomic_DNA"/>
</dbReference>
<protein>
    <recommendedName>
        <fullName evidence="3">Permuted papain-like amidase YaeF/Yiix C92 family enzyme</fullName>
    </recommendedName>
</protein>